<dbReference type="AlphaFoldDB" id="A0AAV5M6P7"/>
<name>A0AAV5M6P7_9ROSI</name>
<dbReference type="SUPFAM" id="SSF48403">
    <property type="entry name" value="Ankyrin repeat"/>
    <property type="match status" value="1"/>
</dbReference>
<feature type="repeat" description="ANK" evidence="1">
    <location>
        <begin position="69"/>
        <end position="91"/>
    </location>
</feature>
<evidence type="ECO:0000313" key="3">
    <source>
        <dbReference type="EMBL" id="GKV45503.1"/>
    </source>
</evidence>
<dbReference type="Pfam" id="PF12796">
    <property type="entry name" value="Ank_2"/>
    <property type="match status" value="2"/>
</dbReference>
<evidence type="ECO:0000313" key="4">
    <source>
        <dbReference type="Proteomes" id="UP001054252"/>
    </source>
</evidence>
<dbReference type="PROSITE" id="PS50088">
    <property type="entry name" value="ANK_REPEAT"/>
    <property type="match status" value="3"/>
</dbReference>
<dbReference type="InterPro" id="IPR002110">
    <property type="entry name" value="Ankyrin_rpt"/>
</dbReference>
<dbReference type="Proteomes" id="UP001054252">
    <property type="component" value="Unassembled WGS sequence"/>
</dbReference>
<keyword evidence="4" id="KW-1185">Reference proteome</keyword>
<feature type="domain" description="PGG" evidence="2">
    <location>
        <begin position="282"/>
        <end position="359"/>
    </location>
</feature>
<dbReference type="EMBL" id="BPVZ01000195">
    <property type="protein sequence ID" value="GKV45503.1"/>
    <property type="molecule type" value="Genomic_DNA"/>
</dbReference>
<dbReference type="PANTHER" id="PTHR24128">
    <property type="entry name" value="HOMEOBOX PROTEIN WARIAI"/>
    <property type="match status" value="1"/>
</dbReference>
<accession>A0AAV5M6P7</accession>
<reference evidence="3 4" key="1">
    <citation type="journal article" date="2021" name="Commun. Biol.">
        <title>The genome of Shorea leprosula (Dipterocarpaceae) highlights the ecological relevance of drought in aseasonal tropical rainforests.</title>
        <authorList>
            <person name="Ng K.K.S."/>
            <person name="Kobayashi M.J."/>
            <person name="Fawcett J.A."/>
            <person name="Hatakeyama M."/>
            <person name="Paape T."/>
            <person name="Ng C.H."/>
            <person name="Ang C.C."/>
            <person name="Tnah L.H."/>
            <person name="Lee C.T."/>
            <person name="Nishiyama T."/>
            <person name="Sese J."/>
            <person name="O'Brien M.J."/>
            <person name="Copetti D."/>
            <person name="Mohd Noor M.I."/>
            <person name="Ong R.C."/>
            <person name="Putra M."/>
            <person name="Sireger I.Z."/>
            <person name="Indrioko S."/>
            <person name="Kosugi Y."/>
            <person name="Izuno A."/>
            <person name="Isagi Y."/>
            <person name="Lee S.L."/>
            <person name="Shimizu K.K."/>
        </authorList>
    </citation>
    <scope>NUCLEOTIDE SEQUENCE [LARGE SCALE GENOMIC DNA]</scope>
    <source>
        <strain evidence="3">214</strain>
    </source>
</reference>
<dbReference type="PROSITE" id="PS50297">
    <property type="entry name" value="ANK_REP_REGION"/>
    <property type="match status" value="3"/>
</dbReference>
<dbReference type="Pfam" id="PF13962">
    <property type="entry name" value="PGG"/>
    <property type="match status" value="1"/>
</dbReference>
<sequence length="361" mass="39892">MDARLIQAAQIGSIEDLHELLRENPLILHTVNLFSIGNPLHIASASGHDGFVMEITRLKPEFTKELNRDGFNPMHMAAANGHLEVVRELLKVDRGLSCLEGREKKTPLHYAAIKGRVDEIIEMLMSSPECIGHVTIQGETALHLAIKNSKVEAARVLVDWVREMKNESVLNLKDEQGNTVIELLLGWGSTHSSLEVNAINQSGLTALDLLQIFPSKAGDLEIAEILQRNGARRARDLTASQMPTIEYQNQFSNIPTTPERPQSHPRNLLEYFKFKKGRDSPSEARTVLLLVASLVATSTFQMGLSPPGGTWQDNYVPDQNKATSTDEAHVAGTSILATSDRVSFLLFALFNSIGFVVSFHD</sequence>
<organism evidence="3 4">
    <name type="scientific">Rubroshorea leprosula</name>
    <dbReference type="NCBI Taxonomy" id="152421"/>
    <lineage>
        <taxon>Eukaryota</taxon>
        <taxon>Viridiplantae</taxon>
        <taxon>Streptophyta</taxon>
        <taxon>Embryophyta</taxon>
        <taxon>Tracheophyta</taxon>
        <taxon>Spermatophyta</taxon>
        <taxon>Magnoliopsida</taxon>
        <taxon>eudicotyledons</taxon>
        <taxon>Gunneridae</taxon>
        <taxon>Pentapetalae</taxon>
        <taxon>rosids</taxon>
        <taxon>malvids</taxon>
        <taxon>Malvales</taxon>
        <taxon>Dipterocarpaceae</taxon>
        <taxon>Rubroshorea</taxon>
    </lineage>
</organism>
<dbReference type="InterPro" id="IPR036770">
    <property type="entry name" value="Ankyrin_rpt-contain_sf"/>
</dbReference>
<proteinExistence type="predicted"/>
<evidence type="ECO:0000259" key="2">
    <source>
        <dbReference type="Pfam" id="PF13962"/>
    </source>
</evidence>
<comment type="caution">
    <text evidence="3">The sequence shown here is derived from an EMBL/GenBank/DDBJ whole genome shotgun (WGS) entry which is preliminary data.</text>
</comment>
<feature type="repeat" description="ANK" evidence="1">
    <location>
        <begin position="103"/>
        <end position="126"/>
    </location>
</feature>
<dbReference type="PANTHER" id="PTHR24128:SF61">
    <property type="entry name" value="ANKYRIN REPEAT-CONTAINING PROTEIN BDA1-LIKE"/>
    <property type="match status" value="1"/>
</dbReference>
<dbReference type="SMART" id="SM00248">
    <property type="entry name" value="ANK"/>
    <property type="match status" value="5"/>
</dbReference>
<protein>
    <recommendedName>
        <fullName evidence="2">PGG domain-containing protein</fullName>
    </recommendedName>
</protein>
<dbReference type="InterPro" id="IPR026961">
    <property type="entry name" value="PGG_dom"/>
</dbReference>
<keyword evidence="1" id="KW-0040">ANK repeat</keyword>
<gene>
    <name evidence="3" type="ORF">SLEP1_g52575</name>
</gene>
<evidence type="ECO:0000256" key="1">
    <source>
        <dbReference type="PROSITE-ProRule" id="PRU00023"/>
    </source>
</evidence>
<dbReference type="Gene3D" id="1.25.40.20">
    <property type="entry name" value="Ankyrin repeat-containing domain"/>
    <property type="match status" value="1"/>
</dbReference>
<feature type="repeat" description="ANK" evidence="1">
    <location>
        <begin position="137"/>
        <end position="159"/>
    </location>
</feature>